<feature type="repeat" description="FG-GAP" evidence="1">
    <location>
        <begin position="15"/>
        <end position="71"/>
    </location>
</feature>
<dbReference type="PANTHER" id="PTHR23220">
    <property type="entry name" value="INTEGRIN ALPHA"/>
    <property type="match status" value="1"/>
</dbReference>
<dbReference type="InterPro" id="IPR013519">
    <property type="entry name" value="Int_alpha_beta-p"/>
</dbReference>
<reference evidence="3" key="1">
    <citation type="submission" date="2025-05" db="UniProtKB">
        <authorList>
            <consortium name="Ensembl"/>
        </authorList>
    </citation>
    <scope>IDENTIFICATION</scope>
</reference>
<evidence type="ECO:0000256" key="1">
    <source>
        <dbReference type="PROSITE-ProRule" id="PRU00803"/>
    </source>
</evidence>
<proteinExistence type="predicted"/>
<dbReference type="PANTHER" id="PTHR23220:SF118">
    <property type="entry name" value="INTEGRIN ALPHA-X"/>
    <property type="match status" value="1"/>
</dbReference>
<evidence type="ECO:0008006" key="5">
    <source>
        <dbReference type="Google" id="ProtNLM"/>
    </source>
</evidence>
<accession>A0A8D1UDL7</accession>
<evidence type="ECO:0000313" key="4">
    <source>
        <dbReference type="Proteomes" id="UP000694724"/>
    </source>
</evidence>
<dbReference type="Ensembl" id="ENSSSCT00035110638.1">
    <property type="protein sequence ID" value="ENSSSCP00035048311.1"/>
    <property type="gene ID" value="ENSSSCG00035080650.1"/>
</dbReference>
<dbReference type="Proteomes" id="UP000694720">
    <property type="component" value="Unplaced"/>
</dbReference>
<feature type="compositionally biased region" description="Basic residues" evidence="2">
    <location>
        <begin position="132"/>
        <end position="144"/>
    </location>
</feature>
<feature type="compositionally biased region" description="Basic and acidic residues" evidence="2">
    <location>
        <begin position="105"/>
        <end position="114"/>
    </location>
</feature>
<dbReference type="InterPro" id="IPR028994">
    <property type="entry name" value="Integrin_alpha_N"/>
</dbReference>
<protein>
    <recommendedName>
        <fullName evidence="5">Integrin alpha-2 domain-containing protein</fullName>
    </recommendedName>
</protein>
<dbReference type="Ensembl" id="ENSSSCT00055057189.1">
    <property type="protein sequence ID" value="ENSSSCP00055045748.1"/>
    <property type="gene ID" value="ENSSSCG00055028745.1"/>
</dbReference>
<feature type="region of interest" description="Disordered" evidence="2">
    <location>
        <begin position="104"/>
        <end position="146"/>
    </location>
</feature>
<sequence>GPPSPLALASSLCFNLDTDQPTIFRVDSAGFGHSVVQYANWLVVGAPQEVRAANQTGGLYRCDYSTSLCEAIHLQVPPEAVNMSLGLSMAATTKPFQLLVSCPGSREHPERGDGDLEALGQEVGKRDTLTKGNKKRGTQKKRKADRMDWKGHRQLLHLLHHCPGAGPFPWPFLR</sequence>
<evidence type="ECO:0000313" key="3">
    <source>
        <dbReference type="Ensembl" id="ENSSSCP00055045748.1"/>
    </source>
</evidence>
<organism evidence="3 4">
    <name type="scientific">Sus scrofa</name>
    <name type="common">Pig</name>
    <dbReference type="NCBI Taxonomy" id="9823"/>
    <lineage>
        <taxon>Eukaryota</taxon>
        <taxon>Metazoa</taxon>
        <taxon>Chordata</taxon>
        <taxon>Craniata</taxon>
        <taxon>Vertebrata</taxon>
        <taxon>Euteleostomi</taxon>
        <taxon>Mammalia</taxon>
        <taxon>Eutheria</taxon>
        <taxon>Laurasiatheria</taxon>
        <taxon>Artiodactyla</taxon>
        <taxon>Suina</taxon>
        <taxon>Suidae</taxon>
        <taxon>Sus</taxon>
    </lineage>
</organism>
<name>A0A8D1UDL7_PIG</name>
<dbReference type="Gene3D" id="2.130.10.130">
    <property type="entry name" value="Integrin alpha, N-terminal"/>
    <property type="match status" value="1"/>
</dbReference>
<dbReference type="PROSITE" id="PS51470">
    <property type="entry name" value="FG_GAP"/>
    <property type="match status" value="1"/>
</dbReference>
<dbReference type="Proteomes" id="UP000694724">
    <property type="component" value="Unplaced"/>
</dbReference>
<evidence type="ECO:0000256" key="2">
    <source>
        <dbReference type="SAM" id="MobiDB-lite"/>
    </source>
</evidence>
<dbReference type="AlphaFoldDB" id="A0A8D1UDL7"/>